<reference evidence="2 3" key="1">
    <citation type="submission" date="2022-11" db="EMBL/GenBank/DDBJ databases">
        <title>Whole genome sequence of Eschrichtius robustus ER-17-0199.</title>
        <authorList>
            <person name="Bruniche-Olsen A."/>
            <person name="Black A.N."/>
            <person name="Fields C.J."/>
            <person name="Walden K."/>
            <person name="Dewoody J.A."/>
        </authorList>
    </citation>
    <scope>NUCLEOTIDE SEQUENCE [LARGE SCALE GENOMIC DNA]</scope>
    <source>
        <strain evidence="2">ER-17-0199</strain>
        <tissue evidence="2">Blubber</tissue>
    </source>
</reference>
<feature type="region of interest" description="Disordered" evidence="1">
    <location>
        <begin position="57"/>
        <end position="132"/>
    </location>
</feature>
<name>A0AB34HRV6_ESCRO</name>
<evidence type="ECO:0000256" key="1">
    <source>
        <dbReference type="SAM" id="MobiDB-lite"/>
    </source>
</evidence>
<accession>A0AB34HRV6</accession>
<dbReference type="Proteomes" id="UP001159641">
    <property type="component" value="Unassembled WGS sequence"/>
</dbReference>
<sequence>MGQVGSREHRDAPPEADTELCWGWGAWRVRPPARPRQLCCHPETSPRDQHLGFFLEDEPSSHSFHGKRQMGSMAQPCNVKDRSSLPSATDHPAPRLEGSTWESPYGLEEGRGAARRGVPAETPVPSEASPSLSRMHLLPHVWGDQAARQGTGIRAGQPGGPSWAAGAAEGDRPLPTRPEPPTAEVQTKRERAGESHPQPEPRRNTVEAKPAVPASGEGAPPVACLPRGRAGGGAGAEDRERRTHRRGLGRGRSPSAC</sequence>
<organism evidence="2 3">
    <name type="scientific">Eschrichtius robustus</name>
    <name type="common">California gray whale</name>
    <name type="synonym">Eschrichtius gibbosus</name>
    <dbReference type="NCBI Taxonomy" id="9764"/>
    <lineage>
        <taxon>Eukaryota</taxon>
        <taxon>Metazoa</taxon>
        <taxon>Chordata</taxon>
        <taxon>Craniata</taxon>
        <taxon>Vertebrata</taxon>
        <taxon>Euteleostomi</taxon>
        <taxon>Mammalia</taxon>
        <taxon>Eutheria</taxon>
        <taxon>Laurasiatheria</taxon>
        <taxon>Artiodactyla</taxon>
        <taxon>Whippomorpha</taxon>
        <taxon>Cetacea</taxon>
        <taxon>Mysticeti</taxon>
        <taxon>Eschrichtiidae</taxon>
        <taxon>Eschrichtius</taxon>
    </lineage>
</organism>
<gene>
    <name evidence="2" type="ORF">J1605_002343</name>
</gene>
<evidence type="ECO:0000313" key="2">
    <source>
        <dbReference type="EMBL" id="KAJ8795581.1"/>
    </source>
</evidence>
<comment type="caution">
    <text evidence="2">The sequence shown here is derived from an EMBL/GenBank/DDBJ whole genome shotgun (WGS) entry which is preliminary data.</text>
</comment>
<dbReference type="EMBL" id="JAIQCJ010000544">
    <property type="protein sequence ID" value="KAJ8795581.1"/>
    <property type="molecule type" value="Genomic_DNA"/>
</dbReference>
<protein>
    <submittedName>
        <fullName evidence="2">Uncharacterized protein</fullName>
    </submittedName>
</protein>
<proteinExistence type="predicted"/>
<evidence type="ECO:0000313" key="3">
    <source>
        <dbReference type="Proteomes" id="UP001159641"/>
    </source>
</evidence>
<keyword evidence="3" id="KW-1185">Reference proteome</keyword>
<dbReference type="AlphaFoldDB" id="A0AB34HRV6"/>
<feature type="region of interest" description="Disordered" evidence="1">
    <location>
        <begin position="150"/>
        <end position="257"/>
    </location>
</feature>
<feature type="compositionally biased region" description="Basic and acidic residues" evidence="1">
    <location>
        <begin position="186"/>
        <end position="206"/>
    </location>
</feature>